<gene>
    <name evidence="2" type="ORF">C3F09_06165</name>
</gene>
<feature type="chain" id="PRO_5032526104" description="Cysteine dioxygenase" evidence="1">
    <location>
        <begin position="30"/>
        <end position="218"/>
    </location>
</feature>
<feature type="signal peptide" evidence="1">
    <location>
        <begin position="1"/>
        <end position="29"/>
    </location>
</feature>
<evidence type="ECO:0000313" key="2">
    <source>
        <dbReference type="EMBL" id="PWB72735.1"/>
    </source>
</evidence>
<dbReference type="AlphaFoldDB" id="A0A855X182"/>
<accession>A0A855X182</accession>
<proteinExistence type="predicted"/>
<sequence length="218" mass="23544">MRKSNAVVAFLLGIAGTAVLPVLSAGATADSVGQAIKEVVVKARTAINRYGETDSAMAAIQAALSEVASLPGIRNRGTMKPLHGSTSMGRALLASEGDTGICLYVSWFGKDAATPVHDHLTWGVVRVLEGRDRYVHWKRLADPKTGEPFVEQTEEKTLGPGDSDYWLGPPNDIHSQQAVDGDLWELVIVGRDLSSDYVTRNHHYYDAKTGREMAGRAK</sequence>
<evidence type="ECO:0008006" key="4">
    <source>
        <dbReference type="Google" id="ProtNLM"/>
    </source>
</evidence>
<dbReference type="Gene3D" id="2.60.120.10">
    <property type="entry name" value="Jelly Rolls"/>
    <property type="match status" value="1"/>
</dbReference>
<protein>
    <recommendedName>
        <fullName evidence="4">Cysteine dioxygenase</fullName>
    </recommendedName>
</protein>
<dbReference type="SUPFAM" id="SSF51182">
    <property type="entry name" value="RmlC-like cupins"/>
    <property type="match status" value="1"/>
</dbReference>
<organism evidence="2 3">
    <name type="scientific">candidate division GN15 bacterium</name>
    <dbReference type="NCBI Taxonomy" id="2072418"/>
    <lineage>
        <taxon>Bacteria</taxon>
        <taxon>candidate division GN15</taxon>
    </lineage>
</organism>
<name>A0A855X182_9BACT</name>
<dbReference type="EMBL" id="PQAP01000076">
    <property type="protein sequence ID" value="PWB72735.1"/>
    <property type="molecule type" value="Genomic_DNA"/>
</dbReference>
<evidence type="ECO:0000256" key="1">
    <source>
        <dbReference type="SAM" id="SignalP"/>
    </source>
</evidence>
<comment type="caution">
    <text evidence="2">The sequence shown here is derived from an EMBL/GenBank/DDBJ whole genome shotgun (WGS) entry which is preliminary data.</text>
</comment>
<dbReference type="InterPro" id="IPR011051">
    <property type="entry name" value="RmlC_Cupin_sf"/>
</dbReference>
<evidence type="ECO:0000313" key="3">
    <source>
        <dbReference type="Proteomes" id="UP000250918"/>
    </source>
</evidence>
<dbReference type="InterPro" id="IPR014710">
    <property type="entry name" value="RmlC-like_jellyroll"/>
</dbReference>
<keyword evidence="1" id="KW-0732">Signal</keyword>
<dbReference type="Proteomes" id="UP000250918">
    <property type="component" value="Unassembled WGS sequence"/>
</dbReference>
<reference evidence="2 3" key="1">
    <citation type="journal article" date="2018" name="ISME J.">
        <title>A methanotrophic archaeon couples anaerobic oxidation of methane to Fe(III) reduction.</title>
        <authorList>
            <person name="Cai C."/>
            <person name="Leu A.O."/>
            <person name="Xie G.J."/>
            <person name="Guo J."/>
            <person name="Feng Y."/>
            <person name="Zhao J.X."/>
            <person name="Tyson G.W."/>
            <person name="Yuan Z."/>
            <person name="Hu S."/>
        </authorList>
    </citation>
    <scope>NUCLEOTIDE SEQUENCE [LARGE SCALE GENOMIC DNA]</scope>
    <source>
        <strain evidence="2">FeB_12</strain>
    </source>
</reference>